<accession>A0A1B7KUG3</accession>
<name>A0A1B7KUG3_PARTM</name>
<comment type="caution">
    <text evidence="1">The sequence shown here is derived from an EMBL/GenBank/DDBJ whole genome shotgun (WGS) entry which is preliminary data.</text>
</comment>
<gene>
    <name evidence="1" type="ORF">A7K69_18430</name>
</gene>
<dbReference type="EMBL" id="LXMA01000010">
    <property type="protein sequence ID" value="OAT73702.1"/>
    <property type="molecule type" value="Genomic_DNA"/>
</dbReference>
<dbReference type="RefSeq" id="WP_064550754.1">
    <property type="nucleotide sequence ID" value="NZ_LXMA01000010.1"/>
</dbReference>
<dbReference type="OrthoDB" id="2471068at2"/>
<reference evidence="2" key="1">
    <citation type="submission" date="2016-05" db="EMBL/GenBank/DDBJ databases">
        <authorList>
            <person name="Wang W."/>
            <person name="Zhu L."/>
        </authorList>
    </citation>
    <scope>NUCLEOTIDE SEQUENCE [LARGE SCALE GENOMIC DNA]</scope>
    <source>
        <strain evidence="2">W-2</strain>
    </source>
</reference>
<dbReference type="Proteomes" id="UP000078290">
    <property type="component" value="Unassembled WGS sequence"/>
</dbReference>
<evidence type="ECO:0000313" key="2">
    <source>
        <dbReference type="Proteomes" id="UP000078290"/>
    </source>
</evidence>
<proteinExistence type="predicted"/>
<sequence>MNLSLITISNDQLETFANFLVDSLQLNDLVDSEYTIFQDYKIIIKHMTVSDFEALPEFDGY</sequence>
<evidence type="ECO:0000313" key="1">
    <source>
        <dbReference type="EMBL" id="OAT73702.1"/>
    </source>
</evidence>
<organism evidence="1 2">
    <name type="scientific">Parageobacillus thermoglucosidasius</name>
    <name type="common">Geobacillus thermoglucosidasius</name>
    <dbReference type="NCBI Taxonomy" id="1426"/>
    <lineage>
        <taxon>Bacteria</taxon>
        <taxon>Bacillati</taxon>
        <taxon>Bacillota</taxon>
        <taxon>Bacilli</taxon>
        <taxon>Bacillales</taxon>
        <taxon>Anoxybacillaceae</taxon>
        <taxon>Parageobacillus</taxon>
    </lineage>
</organism>
<dbReference type="AlphaFoldDB" id="A0A1B7KUG3"/>
<protein>
    <submittedName>
        <fullName evidence="1">Uncharacterized protein</fullName>
    </submittedName>
</protein>